<dbReference type="Proteomes" id="UP001148838">
    <property type="component" value="Unassembled WGS sequence"/>
</dbReference>
<dbReference type="PROSITE" id="PS51233">
    <property type="entry name" value="VWFD"/>
    <property type="match status" value="1"/>
</dbReference>
<evidence type="ECO:0000313" key="3">
    <source>
        <dbReference type="EMBL" id="KAJ4452326.1"/>
    </source>
</evidence>
<dbReference type="SUPFAM" id="SSF46689">
    <property type="entry name" value="Homeodomain-like"/>
    <property type="match status" value="1"/>
</dbReference>
<comment type="caution">
    <text evidence="3">The sequence shown here is derived from an EMBL/GenBank/DDBJ whole genome shotgun (WGS) entry which is preliminary data.</text>
</comment>
<name>A0ABQ8U3G3_PERAM</name>
<dbReference type="EMBL" id="JAJSOF020000001">
    <property type="protein sequence ID" value="KAJ4452326.1"/>
    <property type="molecule type" value="Genomic_DNA"/>
</dbReference>
<dbReference type="Pfam" id="PF01498">
    <property type="entry name" value="HTH_Tnp_Tc3_2"/>
    <property type="match status" value="2"/>
</dbReference>
<dbReference type="InterPro" id="IPR009057">
    <property type="entry name" value="Homeodomain-like_sf"/>
</dbReference>
<dbReference type="InterPro" id="IPR038717">
    <property type="entry name" value="Tc1-like_DDE_dom"/>
</dbReference>
<dbReference type="InterPro" id="IPR001846">
    <property type="entry name" value="VWF_type-D"/>
</dbReference>
<reference evidence="3 4" key="1">
    <citation type="journal article" date="2022" name="Allergy">
        <title>Genome assembly and annotation of Periplaneta americana reveal a comprehensive cockroach allergen profile.</title>
        <authorList>
            <person name="Wang L."/>
            <person name="Xiong Q."/>
            <person name="Saelim N."/>
            <person name="Wang L."/>
            <person name="Nong W."/>
            <person name="Wan A.T."/>
            <person name="Shi M."/>
            <person name="Liu X."/>
            <person name="Cao Q."/>
            <person name="Hui J.H.L."/>
            <person name="Sookrung N."/>
            <person name="Leung T.F."/>
            <person name="Tungtrongchitr A."/>
            <person name="Tsui S.K.W."/>
        </authorList>
    </citation>
    <scope>NUCLEOTIDE SEQUENCE [LARGE SCALE GENOMIC DNA]</scope>
    <source>
        <strain evidence="3">PWHHKU_190912</strain>
    </source>
</reference>
<evidence type="ECO:0000313" key="4">
    <source>
        <dbReference type="Proteomes" id="UP001148838"/>
    </source>
</evidence>
<evidence type="ECO:0000259" key="2">
    <source>
        <dbReference type="PROSITE" id="PS51233"/>
    </source>
</evidence>
<dbReference type="Pfam" id="PF13358">
    <property type="entry name" value="DDE_3"/>
    <property type="match status" value="2"/>
</dbReference>
<dbReference type="Gene3D" id="3.30.420.10">
    <property type="entry name" value="Ribonuclease H-like superfamily/Ribonuclease H"/>
    <property type="match status" value="2"/>
</dbReference>
<accession>A0ABQ8U3G3</accession>
<dbReference type="PANTHER" id="PTHR23022">
    <property type="entry name" value="TRANSPOSABLE ELEMENT-RELATED"/>
    <property type="match status" value="1"/>
</dbReference>
<sequence>MADRRHRADTCRQALLSLVREAGFSATEAGRRLGVHDSTARRWVRLSREGNEHRQPGSGRICISTPAQDAALVAEVEANPHQSASSIKVNARFPGSSRTVIRRLRDVGRYPRVAAMKGCITDDHRLFRLAFAEENVNFDWNKWPCICSMLGWMSSDGLGVLWRLDGNLNAQQYKIVLENVMLPSVRMIYPDDDEIISQQDNHRVHTCAEVMSWFTERPYIRLIEWPPCSPDLNVLENVWSEVKKTVNAIINTMPRRPTTKDALWNIIEDTWDRVSSRQQYLRCLIASIPRRMQASPMTPTLGLVYSLVPRPLHMSVALAGGTRLLQAIQIAQASFRASTWEHEEHPSEVVAAEGNEHRQPGSGRICISTPAQDAALVTEVEANPHQSASSIKVNARFPGSSRTVIRRLRDVGRYPRVAAMKGCITDDHRLFRLAFAEENVNFDWNKWPCICSMLGWMSSDGLGVLWRLDGNLNAQQYKIVLENVMLPSVRMIYPDDDEIISQQDNHRVHTCAEVMSWFTERPYIRLIEWPPCSPDLNVLENVWSEVKKTVNTIINRMPRRPTTKDALWNIIEDTWDRVSSRRQCLRCLIASIPLPKWTDSLLDLIPSRALSSLSDNITLTLEVPQSSKPELTVNGRKTALGAAAGRKMKPWLLNTQFPPLLQFATHMGAVDLNIRVVNSFAGTCVLTSSTVWTLDGANLTANIPTCYTLALTDCSSYPHFALFVKKVEGTTSPLAIKLYLQDKHVEVLPIVDHVIISVNDQVIASPQEGYQSPPGYADYEFK</sequence>
<keyword evidence="4" id="KW-1185">Reference proteome</keyword>
<proteinExistence type="predicted"/>
<dbReference type="PANTHER" id="PTHR23022:SF134">
    <property type="entry name" value="TRANSPOSABLE ELEMENT TC1 TRANSPOSASE"/>
    <property type="match status" value="1"/>
</dbReference>
<protein>
    <recommendedName>
        <fullName evidence="2">VWFD domain-containing protein</fullName>
    </recommendedName>
</protein>
<dbReference type="InterPro" id="IPR002492">
    <property type="entry name" value="Transposase_Tc1-like"/>
</dbReference>
<dbReference type="InterPro" id="IPR052338">
    <property type="entry name" value="Transposase_5"/>
</dbReference>
<evidence type="ECO:0000256" key="1">
    <source>
        <dbReference type="ARBA" id="ARBA00004123"/>
    </source>
</evidence>
<comment type="subcellular location">
    <subcellularLocation>
        <location evidence="1">Nucleus</location>
    </subcellularLocation>
</comment>
<feature type="domain" description="VWFD" evidence="2">
    <location>
        <begin position="682"/>
        <end position="782"/>
    </location>
</feature>
<gene>
    <name evidence="3" type="ORF">ANN_03851</name>
</gene>
<organism evidence="3 4">
    <name type="scientific">Periplaneta americana</name>
    <name type="common">American cockroach</name>
    <name type="synonym">Blatta americana</name>
    <dbReference type="NCBI Taxonomy" id="6978"/>
    <lineage>
        <taxon>Eukaryota</taxon>
        <taxon>Metazoa</taxon>
        <taxon>Ecdysozoa</taxon>
        <taxon>Arthropoda</taxon>
        <taxon>Hexapoda</taxon>
        <taxon>Insecta</taxon>
        <taxon>Pterygota</taxon>
        <taxon>Neoptera</taxon>
        <taxon>Polyneoptera</taxon>
        <taxon>Dictyoptera</taxon>
        <taxon>Blattodea</taxon>
        <taxon>Blattoidea</taxon>
        <taxon>Blattidae</taxon>
        <taxon>Blattinae</taxon>
        <taxon>Periplaneta</taxon>
    </lineage>
</organism>
<dbReference type="InterPro" id="IPR036397">
    <property type="entry name" value="RNaseH_sf"/>
</dbReference>